<reference evidence="3" key="1">
    <citation type="submission" date="2016-10" db="EMBL/GenBank/DDBJ databases">
        <authorList>
            <person name="Varghese N."/>
            <person name="Submissions S."/>
        </authorList>
    </citation>
    <scope>NUCLEOTIDE SEQUENCE [LARGE SCALE GENOMIC DNA]</scope>
    <source>
        <strain evidence="3">CGMCC 1.10118</strain>
    </source>
</reference>
<proteinExistence type="predicted"/>
<evidence type="ECO:0000313" key="3">
    <source>
        <dbReference type="Proteomes" id="UP000199170"/>
    </source>
</evidence>
<gene>
    <name evidence="2" type="ORF">SAMN04487946_11258</name>
</gene>
<dbReference type="GO" id="GO:0006313">
    <property type="term" value="P:DNA transposition"/>
    <property type="evidence" value="ECO:0007669"/>
    <property type="project" value="InterPro"/>
</dbReference>
<dbReference type="STRING" id="660517.SAMN04487946_11258"/>
<evidence type="ECO:0000313" key="2">
    <source>
        <dbReference type="EMBL" id="SDY35822.1"/>
    </source>
</evidence>
<evidence type="ECO:0000259" key="1">
    <source>
        <dbReference type="Pfam" id="PF01609"/>
    </source>
</evidence>
<dbReference type="RefSeq" id="WP_089768847.1">
    <property type="nucleotide sequence ID" value="NZ_FNPB01000012.1"/>
</dbReference>
<protein>
    <submittedName>
        <fullName evidence="2">Transposase and inactivated derivatives, IS5 family</fullName>
    </submittedName>
</protein>
<keyword evidence="3" id="KW-1185">Reference proteome</keyword>
<sequence length="275" mass="31331">MSKISRFTSKAVQLAKNAVGGRGEVAAPEGGGGFADYAVVSLHCLRVYLKKSYRETLDLLSEMPHILGEIGLKPADLPHHSTLVEWFDRIKTALWRVLLRLSAQLDDPSGHAAIDATFFDRENASKHYCRRTNYRVQTLKTTALVDTESQAILDVHCTTEKRHDTQLGWQVACRNAGDLASLAADKGYDWMELREKLREEDVRPLMKHREFRPIDHAHNARIDGPRYRQRAMCETVFSTIKRTLGDAVRARSWYGEFRELVLMCAVHNIKQTVKQ</sequence>
<dbReference type="InterPro" id="IPR053520">
    <property type="entry name" value="Transposase_Tn903"/>
</dbReference>
<dbReference type="EMBL" id="FNPB01000012">
    <property type="protein sequence ID" value="SDY35822.1"/>
    <property type="molecule type" value="Genomic_DNA"/>
</dbReference>
<dbReference type="NCBIfam" id="NF033579">
    <property type="entry name" value="transpos_IS5_2"/>
    <property type="match status" value="1"/>
</dbReference>
<organism evidence="2 3">
    <name type="scientific">Halobellus clavatus</name>
    <dbReference type="NCBI Taxonomy" id="660517"/>
    <lineage>
        <taxon>Archaea</taxon>
        <taxon>Methanobacteriati</taxon>
        <taxon>Methanobacteriota</taxon>
        <taxon>Stenosarchaea group</taxon>
        <taxon>Halobacteria</taxon>
        <taxon>Halobacteriales</taxon>
        <taxon>Haloferacaceae</taxon>
        <taxon>Halobellus</taxon>
    </lineage>
</organism>
<accession>A0A1H3J7B9</accession>
<feature type="domain" description="Transposase IS4-like" evidence="1">
    <location>
        <begin position="110"/>
        <end position="269"/>
    </location>
</feature>
<dbReference type="GO" id="GO:0004803">
    <property type="term" value="F:transposase activity"/>
    <property type="evidence" value="ECO:0007669"/>
    <property type="project" value="InterPro"/>
</dbReference>
<dbReference type="OrthoDB" id="110773at2157"/>
<dbReference type="Pfam" id="PF01609">
    <property type="entry name" value="DDE_Tnp_1"/>
    <property type="match status" value="1"/>
</dbReference>
<dbReference type="Proteomes" id="UP000199170">
    <property type="component" value="Unassembled WGS sequence"/>
</dbReference>
<dbReference type="GO" id="GO:0003677">
    <property type="term" value="F:DNA binding"/>
    <property type="evidence" value="ECO:0007669"/>
    <property type="project" value="InterPro"/>
</dbReference>
<name>A0A1H3J7B9_9EURY</name>
<dbReference type="AlphaFoldDB" id="A0A1H3J7B9"/>
<dbReference type="InterPro" id="IPR002559">
    <property type="entry name" value="Transposase_11"/>
</dbReference>